<dbReference type="PANTHER" id="PTHR24189:SF50">
    <property type="entry name" value="ANKYRIN REPEAT AND SOCS BOX PROTEIN 2"/>
    <property type="match status" value="1"/>
</dbReference>
<evidence type="ECO:0000256" key="1">
    <source>
        <dbReference type="ARBA" id="ARBA00022737"/>
    </source>
</evidence>
<dbReference type="SMART" id="SM00248">
    <property type="entry name" value="ANK"/>
    <property type="match status" value="7"/>
</dbReference>
<dbReference type="PROSITE" id="PS00108">
    <property type="entry name" value="PROTEIN_KINASE_ST"/>
    <property type="match status" value="1"/>
</dbReference>
<feature type="repeat" description="ANK" evidence="3">
    <location>
        <begin position="1009"/>
        <end position="1041"/>
    </location>
</feature>
<keyword evidence="1" id="KW-0677">Repeat</keyword>
<dbReference type="EMBL" id="JAHBCI010000007">
    <property type="protein sequence ID" value="KAG9498399.1"/>
    <property type="molecule type" value="Genomic_DNA"/>
</dbReference>
<dbReference type="PANTHER" id="PTHR24189">
    <property type="entry name" value="MYOTROPHIN"/>
    <property type="match status" value="1"/>
</dbReference>
<dbReference type="PROSITE" id="PS50088">
    <property type="entry name" value="ANK_REPEAT"/>
    <property type="match status" value="3"/>
</dbReference>
<dbReference type="Pfam" id="PF00069">
    <property type="entry name" value="Pkinase"/>
    <property type="match status" value="1"/>
</dbReference>
<dbReference type="Gene3D" id="1.25.40.20">
    <property type="entry name" value="Ankyrin repeat-containing domain"/>
    <property type="match status" value="3"/>
</dbReference>
<dbReference type="KEGG" id="fmu:J7337_009204"/>
<dbReference type="Proteomes" id="UP000827133">
    <property type="component" value="Unassembled WGS sequence"/>
</dbReference>
<dbReference type="CDD" id="cd00180">
    <property type="entry name" value="PKc"/>
    <property type="match status" value="1"/>
</dbReference>
<dbReference type="Gene3D" id="1.10.510.10">
    <property type="entry name" value="Transferase(Phosphotransferase) domain 1"/>
    <property type="match status" value="1"/>
</dbReference>
<feature type="domain" description="Protein kinase" evidence="5">
    <location>
        <begin position="47"/>
        <end position="362"/>
    </location>
</feature>
<keyword evidence="7" id="KW-1185">Reference proteome</keyword>
<dbReference type="InterPro" id="IPR002110">
    <property type="entry name" value="Ankyrin_rpt"/>
</dbReference>
<gene>
    <name evidence="6" type="ORF">J7337_009204</name>
</gene>
<protein>
    <recommendedName>
        <fullName evidence="5">Protein kinase domain-containing protein</fullName>
    </recommendedName>
</protein>
<dbReference type="InterPro" id="IPR036770">
    <property type="entry name" value="Ankyrin_rpt-contain_sf"/>
</dbReference>
<dbReference type="SUPFAM" id="SSF48403">
    <property type="entry name" value="Ankyrin repeat"/>
    <property type="match status" value="1"/>
</dbReference>
<keyword evidence="2 3" id="KW-0040">ANK repeat</keyword>
<evidence type="ECO:0000256" key="2">
    <source>
        <dbReference type="ARBA" id="ARBA00023043"/>
    </source>
</evidence>
<dbReference type="PROSITE" id="PS50011">
    <property type="entry name" value="PROTEIN_KINASE_DOM"/>
    <property type="match status" value="1"/>
</dbReference>
<feature type="repeat" description="ANK" evidence="3">
    <location>
        <begin position="664"/>
        <end position="693"/>
    </location>
</feature>
<dbReference type="InterPro" id="IPR008271">
    <property type="entry name" value="Ser/Thr_kinase_AS"/>
</dbReference>
<dbReference type="InterPro" id="IPR000719">
    <property type="entry name" value="Prot_kinase_dom"/>
</dbReference>
<proteinExistence type="predicted"/>
<accession>A0A9P8DAL2</accession>
<dbReference type="SUPFAM" id="SSF56112">
    <property type="entry name" value="Protein kinase-like (PK-like)"/>
    <property type="match status" value="1"/>
</dbReference>
<dbReference type="Pfam" id="PF00023">
    <property type="entry name" value="Ank"/>
    <property type="match status" value="1"/>
</dbReference>
<dbReference type="InterPro" id="IPR011009">
    <property type="entry name" value="Kinase-like_dom_sf"/>
</dbReference>
<evidence type="ECO:0000313" key="7">
    <source>
        <dbReference type="Proteomes" id="UP000827133"/>
    </source>
</evidence>
<sequence length="1099" mass="121366">MSSLFGFNSDSATSTKILEDLEELNSTLGPIVSAAGTRLPLIPHFDLTYNKPLGKGATFEVNCEVFKPRGGPSPYYVAVKYVVLTADNGDRERRNSCVARELRVGTHPALTNVQEILPLIGYGWNTNLLIRTPFLMVPFSEHGTLSYYLRRRDVREWIDMSGRRDLALDVARGLEALHSCKIIHGDIKPDNVLIFTTFGRSRDRWNQMAKLSDFGGCIFEDESSKNLYGGTPLYNAPEQEGRGNFKASEWRNPKDYYAADIWSLGLTVCEIILGRPFIQKDWLDKGQSKLEFLDQMAMSAGDSLQWKLRGLCSHFLEEATPIRQSILETLRMTLYDDPHRRANIRDVVRVLSQGATTPHIVIDLKSLPSRSGKAMVDKIHTAQDENHDGSSSLSEGSCSPKAAGPPGETDLEQVHIRMASQAAAQWRIDAAKVFDHVMNLGMPWIVQESIFKELQHQAPLERAASENAGGSYFENCLRLALAYKVGFGVHPDRSMMIEYFTISARENEIAMALWYRIASSLQLEIAKTKWIRQTLDWQLKRSEKPEKATRYFMTRVKLYQERSAPLLPTMLDDSGLDGSTLLLFACQDQNFTAAMDICSKVQRFVLIPGEPTPLHWLIKFNETQAESLGNALICGQGAGPGPCAEFVNHCPDFTIVLPAHCLELGGSPLHWAVRTRNVSLVQLLIKLGANVNVCWKQAGTTIADNKDAQETPLEISVQYHLPELVQVLLEAGGRGSSSHSVFYNIGARCMPFARHIIHGPHYRQALRDTIQVLIAQGLDLWIEDERGNSPLSIAVEDPDCETYIVEELLATLPPEGPITSHYALVSSAVNCLTRRHSVSSLGLIASRSRECINALDGSGRNALHYAVVTDSVEAVKILGQIVECDFDTFSSDGDHAIHLAARFGSVGAIPLIVAKGVDLNILTKPGDLSNDRPPETPLMIAASRQKRETADFLLENGANPFFDIASAVYPTVLLAACTGPRRGDSILPHLLSKHGNLCDKSVLDAAGSTGWTALHQAAFFGDVQSVLALLDKGADPIRTDIRGKAPLELVTELLNTIRNDNRVIPTHERIFQKGKQAVADLEAALDEVRRILTLAASSL</sequence>
<feature type="region of interest" description="Disordered" evidence="4">
    <location>
        <begin position="382"/>
        <end position="408"/>
    </location>
</feature>
<feature type="compositionally biased region" description="Low complexity" evidence="4">
    <location>
        <begin position="390"/>
        <end position="399"/>
    </location>
</feature>
<dbReference type="InterPro" id="IPR050745">
    <property type="entry name" value="Multifunctional_regulatory"/>
</dbReference>
<dbReference type="AlphaFoldDB" id="A0A9P8DAL2"/>
<reference evidence="6" key="1">
    <citation type="journal article" date="2021" name="Mol. Plant Microbe Interact.">
        <title>Telomere to telomere genome assembly of Fusarium musae F31, causal agent of crown rot disease of banana.</title>
        <authorList>
            <person name="Degradi L."/>
            <person name="Tava V."/>
            <person name="Kunova A."/>
            <person name="Cortesi P."/>
            <person name="Saracchi M."/>
            <person name="Pasquali M."/>
        </authorList>
    </citation>
    <scope>NUCLEOTIDE SEQUENCE</scope>
    <source>
        <strain evidence="6">F31</strain>
    </source>
</reference>
<dbReference type="Pfam" id="PF12796">
    <property type="entry name" value="Ank_2"/>
    <property type="match status" value="2"/>
</dbReference>
<evidence type="ECO:0000259" key="5">
    <source>
        <dbReference type="PROSITE" id="PS50011"/>
    </source>
</evidence>
<feature type="repeat" description="ANK" evidence="3">
    <location>
        <begin position="892"/>
        <end position="924"/>
    </location>
</feature>
<dbReference type="GO" id="GO:0004672">
    <property type="term" value="F:protein kinase activity"/>
    <property type="evidence" value="ECO:0007669"/>
    <property type="project" value="InterPro"/>
</dbReference>
<evidence type="ECO:0000313" key="6">
    <source>
        <dbReference type="EMBL" id="KAG9498399.1"/>
    </source>
</evidence>
<name>A0A9P8DAL2_9HYPO</name>
<dbReference type="PROSITE" id="PS50297">
    <property type="entry name" value="ANK_REP_REGION"/>
    <property type="match status" value="3"/>
</dbReference>
<evidence type="ECO:0000256" key="4">
    <source>
        <dbReference type="SAM" id="MobiDB-lite"/>
    </source>
</evidence>
<dbReference type="GeneID" id="68317060"/>
<dbReference type="GO" id="GO:0005524">
    <property type="term" value="F:ATP binding"/>
    <property type="evidence" value="ECO:0007669"/>
    <property type="project" value="InterPro"/>
</dbReference>
<dbReference type="SMART" id="SM00220">
    <property type="entry name" value="S_TKc"/>
    <property type="match status" value="1"/>
</dbReference>
<organism evidence="6 7">
    <name type="scientific">Fusarium musae</name>
    <dbReference type="NCBI Taxonomy" id="1042133"/>
    <lineage>
        <taxon>Eukaryota</taxon>
        <taxon>Fungi</taxon>
        <taxon>Dikarya</taxon>
        <taxon>Ascomycota</taxon>
        <taxon>Pezizomycotina</taxon>
        <taxon>Sordariomycetes</taxon>
        <taxon>Hypocreomycetidae</taxon>
        <taxon>Hypocreales</taxon>
        <taxon>Nectriaceae</taxon>
        <taxon>Fusarium</taxon>
    </lineage>
</organism>
<evidence type="ECO:0000256" key="3">
    <source>
        <dbReference type="PROSITE-ProRule" id="PRU00023"/>
    </source>
</evidence>
<dbReference type="RefSeq" id="XP_044677399.1">
    <property type="nucleotide sequence ID" value="XM_044826805.1"/>
</dbReference>
<comment type="caution">
    <text evidence="6">The sequence shown here is derived from an EMBL/GenBank/DDBJ whole genome shotgun (WGS) entry which is preliminary data.</text>
</comment>